<reference evidence="2" key="1">
    <citation type="journal article" date="2022" name="Int. J. Mol. Sci.">
        <title>Draft Genome of Tanacetum Coccineum: Genomic Comparison of Closely Related Tanacetum-Family Plants.</title>
        <authorList>
            <person name="Yamashiro T."/>
            <person name="Shiraishi A."/>
            <person name="Nakayama K."/>
            <person name="Satake H."/>
        </authorList>
    </citation>
    <scope>NUCLEOTIDE SEQUENCE</scope>
</reference>
<accession>A0ABQ5F2X2</accession>
<name>A0ABQ5F2X2_9ASTR</name>
<organism evidence="2 3">
    <name type="scientific">Tanacetum coccineum</name>
    <dbReference type="NCBI Taxonomy" id="301880"/>
    <lineage>
        <taxon>Eukaryota</taxon>
        <taxon>Viridiplantae</taxon>
        <taxon>Streptophyta</taxon>
        <taxon>Embryophyta</taxon>
        <taxon>Tracheophyta</taxon>
        <taxon>Spermatophyta</taxon>
        <taxon>Magnoliopsida</taxon>
        <taxon>eudicotyledons</taxon>
        <taxon>Gunneridae</taxon>
        <taxon>Pentapetalae</taxon>
        <taxon>asterids</taxon>
        <taxon>campanulids</taxon>
        <taxon>Asterales</taxon>
        <taxon>Asteraceae</taxon>
        <taxon>Asteroideae</taxon>
        <taxon>Anthemideae</taxon>
        <taxon>Anthemidinae</taxon>
        <taxon>Tanacetum</taxon>
    </lineage>
</organism>
<evidence type="ECO:0000256" key="1">
    <source>
        <dbReference type="SAM" id="MobiDB-lite"/>
    </source>
</evidence>
<protein>
    <submittedName>
        <fullName evidence="2">Uncharacterized protein</fullName>
    </submittedName>
</protein>
<dbReference type="Proteomes" id="UP001151760">
    <property type="component" value="Unassembled WGS sequence"/>
</dbReference>
<evidence type="ECO:0000313" key="3">
    <source>
        <dbReference type="Proteomes" id="UP001151760"/>
    </source>
</evidence>
<keyword evidence="3" id="KW-1185">Reference proteome</keyword>
<evidence type="ECO:0000313" key="2">
    <source>
        <dbReference type="EMBL" id="GJT57676.1"/>
    </source>
</evidence>
<comment type="caution">
    <text evidence="2">The sequence shown here is derived from an EMBL/GenBank/DDBJ whole genome shotgun (WGS) entry which is preliminary data.</text>
</comment>
<reference evidence="2" key="2">
    <citation type="submission" date="2022-01" db="EMBL/GenBank/DDBJ databases">
        <authorList>
            <person name="Yamashiro T."/>
            <person name="Shiraishi A."/>
            <person name="Satake H."/>
            <person name="Nakayama K."/>
        </authorList>
    </citation>
    <scope>NUCLEOTIDE SEQUENCE</scope>
</reference>
<sequence length="228" mass="26275">MTQFLRVQLKVQEKTQLSRSKCMNSLRAIQSQFKFLIETLHDFGLAFELDSQTGGGIHAPLWSCDAVTLYKYNAHQVRIIYKQLDKDEFQEDESMAAFWVVNTQFQKFINSQFTLDYESQMTDKYFVEYTRIEMQTQVRMIDTGKIVDNGLVVMKSNGTESEVQDESSKSGNDTDVDDADIRPIYDEESMAEVQLTAECNSLLGLLHTEQPEIINKGRVNQYPEKSYA</sequence>
<feature type="region of interest" description="Disordered" evidence="1">
    <location>
        <begin position="158"/>
        <end position="179"/>
    </location>
</feature>
<proteinExistence type="predicted"/>
<gene>
    <name evidence="2" type="ORF">Tco_0992730</name>
</gene>
<dbReference type="EMBL" id="BQNB010016952">
    <property type="protein sequence ID" value="GJT57676.1"/>
    <property type="molecule type" value="Genomic_DNA"/>
</dbReference>